<reference evidence="2" key="1">
    <citation type="submission" date="2020-05" db="EMBL/GenBank/DDBJ databases">
        <title>Genomic insights into acetone-butanol-ethanol (ABE) fermentation by sequencing solventogenic clostridia strains.</title>
        <authorList>
            <person name="Brown S."/>
        </authorList>
    </citation>
    <scope>NUCLEOTIDE SEQUENCE</scope>
    <source>
        <strain evidence="2">DJ126</strain>
    </source>
</reference>
<dbReference type="RefSeq" id="WP_077306320.1">
    <property type="nucleotide sequence ID" value="NZ_CP016090.1"/>
</dbReference>
<dbReference type="GO" id="GO:0003677">
    <property type="term" value="F:DNA binding"/>
    <property type="evidence" value="ECO:0007669"/>
    <property type="project" value="UniProtKB-KW"/>
</dbReference>
<dbReference type="Gene3D" id="1.10.10.10">
    <property type="entry name" value="Winged helix-like DNA-binding domain superfamily/Winged helix DNA-binding domain"/>
    <property type="match status" value="1"/>
</dbReference>
<evidence type="ECO:0000313" key="3">
    <source>
        <dbReference type="Proteomes" id="UP000821656"/>
    </source>
</evidence>
<name>A0A9Q5CP23_CLOBE</name>
<feature type="domain" description="RNA polymerase sigma-70 region 4" evidence="1">
    <location>
        <begin position="93"/>
        <end position="132"/>
    </location>
</feature>
<keyword evidence="2" id="KW-0238">DNA-binding</keyword>
<accession>A0A9Q5CP23</accession>
<gene>
    <name evidence="2" type="ORF">DFH45_005239</name>
</gene>
<dbReference type="EMBL" id="JABSXK010000001">
    <property type="protein sequence ID" value="NRV12276.1"/>
    <property type="molecule type" value="Genomic_DNA"/>
</dbReference>
<dbReference type="InterPro" id="IPR036388">
    <property type="entry name" value="WH-like_DNA-bd_sf"/>
</dbReference>
<dbReference type="GO" id="GO:0006352">
    <property type="term" value="P:DNA-templated transcription initiation"/>
    <property type="evidence" value="ECO:0007669"/>
    <property type="project" value="InterPro"/>
</dbReference>
<proteinExistence type="predicted"/>
<organism evidence="2 3">
    <name type="scientific">Clostridium beijerinckii</name>
    <name type="common">Clostridium MP</name>
    <dbReference type="NCBI Taxonomy" id="1520"/>
    <lineage>
        <taxon>Bacteria</taxon>
        <taxon>Bacillati</taxon>
        <taxon>Bacillota</taxon>
        <taxon>Clostridia</taxon>
        <taxon>Eubacteriales</taxon>
        <taxon>Clostridiaceae</taxon>
        <taxon>Clostridium</taxon>
    </lineage>
</organism>
<dbReference type="AlphaFoldDB" id="A0A9Q5CP23"/>
<dbReference type="InterPro" id="IPR013324">
    <property type="entry name" value="RNA_pol_sigma_r3/r4-like"/>
</dbReference>
<dbReference type="GO" id="GO:0003700">
    <property type="term" value="F:DNA-binding transcription factor activity"/>
    <property type="evidence" value="ECO:0007669"/>
    <property type="project" value="InterPro"/>
</dbReference>
<evidence type="ECO:0000313" key="2">
    <source>
        <dbReference type="EMBL" id="NRV12276.1"/>
    </source>
</evidence>
<comment type="caution">
    <text evidence="2">The sequence shown here is derived from an EMBL/GenBank/DDBJ whole genome shotgun (WGS) entry which is preliminary data.</text>
</comment>
<dbReference type="Pfam" id="PF04545">
    <property type="entry name" value="Sigma70_r4"/>
    <property type="match status" value="1"/>
</dbReference>
<dbReference type="Proteomes" id="UP000821656">
    <property type="component" value="Unassembled WGS sequence"/>
</dbReference>
<sequence>MINIAVEEIKQRIDNNLKALKELDEKYLKAYKPKEWSEGSSYNDYDSIHGGKKEPRIEDYYKERQKILALIELDEQLITSLRLQVNDDEYLNLLKNNSQRIQYYRFVKGYTQSKTADILGITERQVRRIEKEIKMSGLMSCSLDFQ</sequence>
<dbReference type="InterPro" id="IPR007630">
    <property type="entry name" value="RNA_pol_sigma70_r4"/>
</dbReference>
<evidence type="ECO:0000259" key="1">
    <source>
        <dbReference type="Pfam" id="PF04545"/>
    </source>
</evidence>
<protein>
    <submittedName>
        <fullName evidence="2">DNA-binding XRE family transcriptional regulator</fullName>
    </submittedName>
</protein>
<dbReference type="SUPFAM" id="SSF88659">
    <property type="entry name" value="Sigma3 and sigma4 domains of RNA polymerase sigma factors"/>
    <property type="match status" value="1"/>
</dbReference>